<protein>
    <submittedName>
        <fullName evidence="4">Secreted protein</fullName>
    </submittedName>
</protein>
<keyword evidence="3" id="KW-1185">Reference proteome</keyword>
<organism evidence="4">
    <name type="scientific">Haemonchus placei</name>
    <name type="common">Barber's pole worm</name>
    <dbReference type="NCBI Taxonomy" id="6290"/>
    <lineage>
        <taxon>Eukaryota</taxon>
        <taxon>Metazoa</taxon>
        <taxon>Ecdysozoa</taxon>
        <taxon>Nematoda</taxon>
        <taxon>Chromadorea</taxon>
        <taxon>Rhabditida</taxon>
        <taxon>Rhabditina</taxon>
        <taxon>Rhabditomorpha</taxon>
        <taxon>Strongyloidea</taxon>
        <taxon>Trichostrongylidae</taxon>
        <taxon>Haemonchus</taxon>
    </lineage>
</organism>
<keyword evidence="1" id="KW-0732">Signal</keyword>
<name>A0A0N4WFM6_HAEPC</name>
<reference evidence="2 3" key="2">
    <citation type="submission" date="2018-11" db="EMBL/GenBank/DDBJ databases">
        <authorList>
            <consortium name="Pathogen Informatics"/>
        </authorList>
    </citation>
    <scope>NUCLEOTIDE SEQUENCE [LARGE SCALE GENOMIC DNA]</scope>
    <source>
        <strain evidence="2 3">MHpl1</strain>
    </source>
</reference>
<dbReference type="EMBL" id="UZAF01017082">
    <property type="protein sequence ID" value="VDO37738.1"/>
    <property type="molecule type" value="Genomic_DNA"/>
</dbReference>
<accession>A0A0N4WFM6</accession>
<evidence type="ECO:0000313" key="3">
    <source>
        <dbReference type="Proteomes" id="UP000268014"/>
    </source>
</evidence>
<dbReference type="Proteomes" id="UP000268014">
    <property type="component" value="Unassembled WGS sequence"/>
</dbReference>
<evidence type="ECO:0000313" key="4">
    <source>
        <dbReference type="WBParaSite" id="HPLM_0000953301-mRNA-1"/>
    </source>
</evidence>
<dbReference type="WBParaSite" id="HPLM_0000953301-mRNA-1">
    <property type="protein sequence ID" value="HPLM_0000953301-mRNA-1"/>
    <property type="gene ID" value="HPLM_0000953301"/>
</dbReference>
<feature type="chain" id="PRO_5043123684" evidence="1">
    <location>
        <begin position="21"/>
        <end position="35"/>
    </location>
</feature>
<proteinExistence type="predicted"/>
<dbReference type="AlphaFoldDB" id="A0A0N4WFM6"/>
<sequence length="35" mass="3802">MLQLQMYLLALLLLTASVSASLNGVSSSLFTYHSK</sequence>
<gene>
    <name evidence="2" type="ORF">HPLM_LOCUS9525</name>
</gene>
<evidence type="ECO:0000313" key="2">
    <source>
        <dbReference type="EMBL" id="VDO37738.1"/>
    </source>
</evidence>
<feature type="signal peptide" evidence="1">
    <location>
        <begin position="1"/>
        <end position="20"/>
    </location>
</feature>
<reference evidence="4" key="1">
    <citation type="submission" date="2017-02" db="UniProtKB">
        <authorList>
            <consortium name="WormBaseParasite"/>
        </authorList>
    </citation>
    <scope>IDENTIFICATION</scope>
</reference>
<evidence type="ECO:0000256" key="1">
    <source>
        <dbReference type="SAM" id="SignalP"/>
    </source>
</evidence>